<evidence type="ECO:0000313" key="4">
    <source>
        <dbReference type="Proteomes" id="UP000070394"/>
    </source>
</evidence>
<dbReference type="PIRSF" id="PIRSF037118">
    <property type="entry name" value="Tellurite_resistance_TerA"/>
    <property type="match status" value="1"/>
</dbReference>
<dbReference type="PATRIC" id="fig|467210.3.peg.2514"/>
<comment type="caution">
    <text evidence="3">The sequence shown here is derived from an EMBL/GenBank/DDBJ whole genome shotgun (WGS) entry which is preliminary data.</text>
</comment>
<dbReference type="Proteomes" id="UP000070394">
    <property type="component" value="Unassembled WGS sequence"/>
</dbReference>
<dbReference type="EMBL" id="LSDA01000140">
    <property type="protein sequence ID" value="KXB53467.1"/>
    <property type="molecule type" value="Genomic_DNA"/>
</dbReference>
<dbReference type="STRING" id="467210.HMPREF1866_02539"/>
<dbReference type="InterPro" id="IPR003325">
    <property type="entry name" value="TerD"/>
</dbReference>
<feature type="domain" description="TerD" evidence="2">
    <location>
        <begin position="1"/>
        <end position="188"/>
    </location>
</feature>
<reference evidence="4" key="1">
    <citation type="submission" date="2016-01" db="EMBL/GenBank/DDBJ databases">
        <authorList>
            <person name="Mitreva M."/>
            <person name="Pepin K.H."/>
            <person name="Mihindukulasuriya K.A."/>
            <person name="Fulton R."/>
            <person name="Fronick C."/>
            <person name="O'Laughlin M."/>
            <person name="Miner T."/>
            <person name="Herter B."/>
            <person name="Rosa B.A."/>
            <person name="Cordes M."/>
            <person name="Tomlinson C."/>
            <person name="Wollam A."/>
            <person name="Palsikar V.B."/>
            <person name="Mardis E.R."/>
            <person name="Wilson R.K."/>
        </authorList>
    </citation>
    <scope>NUCLEOTIDE SEQUENCE [LARGE SCALE GENOMIC DNA]</scope>
    <source>
        <strain evidence="4">DNF00896</strain>
    </source>
</reference>
<evidence type="ECO:0000313" key="3">
    <source>
        <dbReference type="EMBL" id="KXB53467.1"/>
    </source>
</evidence>
<dbReference type="CDD" id="cd06974">
    <property type="entry name" value="TerD_like"/>
    <property type="match status" value="2"/>
</dbReference>
<dbReference type="Gene3D" id="2.60.60.30">
    <property type="entry name" value="sav2460 like domains"/>
    <property type="match status" value="2"/>
</dbReference>
<evidence type="ECO:0000259" key="2">
    <source>
        <dbReference type="Pfam" id="PF02342"/>
    </source>
</evidence>
<dbReference type="InterPro" id="IPR017115">
    <property type="entry name" value="Tellurite_resistance_TerA"/>
</dbReference>
<dbReference type="InterPro" id="IPR051324">
    <property type="entry name" value="Stress/Tellurium_Resist"/>
</dbReference>
<dbReference type="Pfam" id="PF02342">
    <property type="entry name" value="TerD"/>
    <property type="match status" value="1"/>
</dbReference>
<comment type="similarity">
    <text evidence="1">Belongs to the CAPAB/TerDEXZ family.</text>
</comment>
<dbReference type="PANTHER" id="PTHR32097:SF4">
    <property type="entry name" value="GENERAL STRESS PROTEIN 16U"/>
    <property type="match status" value="1"/>
</dbReference>
<accession>A0A133ZDF9</accession>
<evidence type="ECO:0000256" key="1">
    <source>
        <dbReference type="ARBA" id="ARBA00008775"/>
    </source>
</evidence>
<name>A0A133ZDF9_9FIRM</name>
<dbReference type="OrthoDB" id="179721at2"/>
<organism evidence="3 4">
    <name type="scientific">Lachnoanaerobaculum saburreum</name>
    <dbReference type="NCBI Taxonomy" id="467210"/>
    <lineage>
        <taxon>Bacteria</taxon>
        <taxon>Bacillati</taxon>
        <taxon>Bacillota</taxon>
        <taxon>Clostridia</taxon>
        <taxon>Lachnospirales</taxon>
        <taxon>Lachnospiraceae</taxon>
        <taxon>Lachnoanaerobaculum</taxon>
    </lineage>
</organism>
<keyword evidence="4" id="KW-1185">Reference proteome</keyword>
<protein>
    <submittedName>
        <fullName evidence="3">Bacterial stress protein</fullName>
    </submittedName>
</protein>
<gene>
    <name evidence="3" type="ORF">HMPREF1866_02539</name>
</gene>
<dbReference type="PANTHER" id="PTHR32097">
    <property type="entry name" value="CAMP-BINDING PROTEIN 1-RELATED"/>
    <property type="match status" value="1"/>
</dbReference>
<sequence length="389" mass="42793">MALSLRKGQKVDLTKGNPGLSKLMVGLGWDTNKYSGGYDFDLDATAFLLKADGRVSSNNDFIYYGNLKHSSGSVCHMGDNLTGGATGDDEQVYVDLRMVPSDIERIVIAVTIYDADKRGQNFGQVSNAYIHILDTTNNNEILRYDLGEDFSMEASIVVGEIYKYKNEWKFNAVGSGFKGGLKALCMNYGVNLELQDRDRGAIVLEKGHKVSLKKGSGEILINLNWSQPQNKGFGNGIDLDLGCLYELQDGRKGVVQALGNCFGSLVNPPYISLDGDDRTGLAVDGENLRVNSAMIPQIKRMLVYTFIYEGAANWYETNGVVTVKCPGSRDIIVKMDEYGSNLTMCGIALLENRDGQSLSMEKVVKFYGGHVELDKAFGWGLRWVRGSKD</sequence>
<proteinExistence type="inferred from homology"/>
<dbReference type="AlphaFoldDB" id="A0A133ZDF9"/>